<dbReference type="AlphaFoldDB" id="A0A7W9IJC1"/>
<feature type="transmembrane region" description="Helical" evidence="2">
    <location>
        <begin position="368"/>
        <end position="387"/>
    </location>
</feature>
<dbReference type="InterPro" id="IPR011009">
    <property type="entry name" value="Kinase-like_dom_sf"/>
</dbReference>
<keyword evidence="2" id="KW-1133">Transmembrane helix</keyword>
<feature type="region of interest" description="Disordered" evidence="1">
    <location>
        <begin position="342"/>
        <end position="362"/>
    </location>
</feature>
<feature type="region of interest" description="Disordered" evidence="1">
    <location>
        <begin position="251"/>
        <end position="296"/>
    </location>
</feature>
<sequence length="498" mass="51465">MSVGRQDVAGFRLAGRVWADDLGTWSSAVTPGGQPGGVLRFEPGLVTDAAARERLVAAVLTDRGLARDGLTGLLPVADLVTAQGEVWLLTAAPAGPTVGDLLSGVPGSDGPGADGAAAVLMETARTLLAVHAAGLTHGELHPGNVVIAADGSALLAKRGLTDALFGRPPAPERDVAAWASLARGLAATWAAGEPQTAALFERVAATASLHGLATARDTLLSGLDRQPPGLTGHAGLAETVRLWSAYATPGAANPAASPPAWANPTVSTPARTSPAASASGWTSPAASTPSGRDEGEVVTMLRVPAAGEPRAEDVALRFGPGVPPDTTAAQVWRAGRGQQETELAGDRLRRAAARPPSLSPARRRGRTALSAVILSLMVVAGVAVWLFRDPAASLEVTKVDARAPKKTQGCDTTVKITGVFSTNGSAGEIRYRWRRSDREEPIEQSDRIPPGTTSHRVTLEWTVKGEGSFRGTATLELVSPLPVGKKLQDRTSFTYRCS</sequence>
<feature type="compositionally biased region" description="Low complexity" evidence="1">
    <location>
        <begin position="251"/>
        <end position="279"/>
    </location>
</feature>
<organism evidence="3 4">
    <name type="scientific">Streptosporangium becharense</name>
    <dbReference type="NCBI Taxonomy" id="1816182"/>
    <lineage>
        <taxon>Bacteria</taxon>
        <taxon>Bacillati</taxon>
        <taxon>Actinomycetota</taxon>
        <taxon>Actinomycetes</taxon>
        <taxon>Streptosporangiales</taxon>
        <taxon>Streptosporangiaceae</taxon>
        <taxon>Streptosporangium</taxon>
    </lineage>
</organism>
<dbReference type="SUPFAM" id="SSF56112">
    <property type="entry name" value="Protein kinase-like (PK-like)"/>
    <property type="match status" value="1"/>
</dbReference>
<dbReference type="RefSeq" id="WP_184541035.1">
    <property type="nucleotide sequence ID" value="NZ_JACHMP010000001.1"/>
</dbReference>
<dbReference type="Gene3D" id="1.10.510.10">
    <property type="entry name" value="Transferase(Phosphotransferase) domain 1"/>
    <property type="match status" value="1"/>
</dbReference>
<evidence type="ECO:0000313" key="4">
    <source>
        <dbReference type="Proteomes" id="UP000540685"/>
    </source>
</evidence>
<accession>A0A7W9IJC1</accession>
<dbReference type="Proteomes" id="UP000540685">
    <property type="component" value="Unassembled WGS sequence"/>
</dbReference>
<gene>
    <name evidence="3" type="ORF">F4562_004844</name>
</gene>
<name>A0A7W9IJC1_9ACTN</name>
<comment type="caution">
    <text evidence="3">The sequence shown here is derived from an EMBL/GenBank/DDBJ whole genome shotgun (WGS) entry which is preliminary data.</text>
</comment>
<evidence type="ECO:0000313" key="3">
    <source>
        <dbReference type="EMBL" id="MBB5821782.1"/>
    </source>
</evidence>
<reference evidence="3 4" key="1">
    <citation type="submission" date="2020-08" db="EMBL/GenBank/DDBJ databases">
        <title>Sequencing the genomes of 1000 actinobacteria strains.</title>
        <authorList>
            <person name="Klenk H.-P."/>
        </authorList>
    </citation>
    <scope>NUCLEOTIDE SEQUENCE [LARGE SCALE GENOMIC DNA]</scope>
    <source>
        <strain evidence="3 4">DSM 46887</strain>
    </source>
</reference>
<proteinExistence type="predicted"/>
<evidence type="ECO:0000256" key="2">
    <source>
        <dbReference type="SAM" id="Phobius"/>
    </source>
</evidence>
<protein>
    <submittedName>
        <fullName evidence="3">Uncharacterized protein</fullName>
    </submittedName>
</protein>
<feature type="compositionally biased region" description="Polar residues" evidence="1">
    <location>
        <begin position="280"/>
        <end position="290"/>
    </location>
</feature>
<keyword evidence="2" id="KW-0812">Transmembrane</keyword>
<keyword evidence="2" id="KW-0472">Membrane</keyword>
<dbReference type="EMBL" id="JACHMP010000001">
    <property type="protein sequence ID" value="MBB5821782.1"/>
    <property type="molecule type" value="Genomic_DNA"/>
</dbReference>
<evidence type="ECO:0000256" key="1">
    <source>
        <dbReference type="SAM" id="MobiDB-lite"/>
    </source>
</evidence>
<keyword evidence="4" id="KW-1185">Reference proteome</keyword>